<gene>
    <name evidence="1" type="ORF">FHG64_02685</name>
</gene>
<protein>
    <submittedName>
        <fullName evidence="1">Uncharacterized protein</fullName>
    </submittedName>
</protein>
<dbReference type="RefSeq" id="WP_139064959.1">
    <property type="nucleotide sequence ID" value="NZ_CP040812.1"/>
</dbReference>
<evidence type="ECO:0000313" key="1">
    <source>
        <dbReference type="EMBL" id="QCY68384.1"/>
    </source>
</evidence>
<dbReference type="OrthoDB" id="1121820at2"/>
<dbReference type="AlphaFoldDB" id="A0A5B7WYU1"/>
<keyword evidence="2" id="KW-1185">Reference proteome</keyword>
<accession>A0A5B7WYU1</accession>
<dbReference type="Proteomes" id="UP000309016">
    <property type="component" value="Chromosome"/>
</dbReference>
<sequence length="112" mass="12788">MSVLMIPILAGEVENWKKMSQEISGSKKKEFEDFNKRYELTRHDAWLAESDSGDLAVVMHEGPGEEQFMKKLAGSNHVFDTWFRSKISAIHGVDFSQESNSKPLQQYIGSQH</sequence>
<evidence type="ECO:0000313" key="2">
    <source>
        <dbReference type="Proteomes" id="UP000309016"/>
    </source>
</evidence>
<proteinExistence type="predicted"/>
<dbReference type="EMBL" id="CP040812">
    <property type="protein sequence ID" value="QCY68384.1"/>
    <property type="molecule type" value="Genomic_DNA"/>
</dbReference>
<dbReference type="KEGG" id="afla:FHG64_02685"/>
<organism evidence="1 2">
    <name type="scientific">Antarcticibacterium flavum</name>
    <dbReference type="NCBI Taxonomy" id="2058175"/>
    <lineage>
        <taxon>Bacteria</taxon>
        <taxon>Pseudomonadati</taxon>
        <taxon>Bacteroidota</taxon>
        <taxon>Flavobacteriia</taxon>
        <taxon>Flavobacteriales</taxon>
        <taxon>Flavobacteriaceae</taxon>
        <taxon>Antarcticibacterium</taxon>
    </lineage>
</organism>
<name>A0A5B7WYU1_9FLAO</name>
<reference evidence="1 2" key="1">
    <citation type="submission" date="2019-06" db="EMBL/GenBank/DDBJ databases">
        <title>Complete genome sequence of Antarcticibacterium flavum KCTC 52984T from an Antarctic marine sediment.</title>
        <authorList>
            <person name="Lee Y.M."/>
            <person name="Shin S.C."/>
        </authorList>
    </citation>
    <scope>NUCLEOTIDE SEQUENCE [LARGE SCALE GENOMIC DNA]</scope>
    <source>
        <strain evidence="1 2">KCTC 52984</strain>
    </source>
</reference>